<evidence type="ECO:0000313" key="14">
    <source>
        <dbReference type="RefSeq" id="WP_051378912.1"/>
    </source>
</evidence>
<keyword evidence="13" id="KW-1185">Reference proteome</keyword>
<gene>
    <name evidence="10 14" type="primary">tatB</name>
</gene>
<keyword evidence="11" id="KW-0175">Coiled coil</keyword>
<evidence type="ECO:0000256" key="11">
    <source>
        <dbReference type="SAM" id="Coils"/>
    </source>
</evidence>
<keyword evidence="8 10" id="KW-0811">Translocation</keyword>
<dbReference type="RefSeq" id="WP_051378912.1">
    <property type="nucleotide sequence ID" value="NZ_AXWS01000019.1"/>
</dbReference>
<evidence type="ECO:0000256" key="4">
    <source>
        <dbReference type="ARBA" id="ARBA00022519"/>
    </source>
</evidence>
<reference evidence="14" key="2">
    <citation type="journal article" date="2010" name="Mol. Biol. Cell">
        <title>TatB functions as an oligomeric binding site for folded Tat precursor proteins.</title>
        <authorList>
            <person name="Maurer C."/>
            <person name="Panahandeh S."/>
            <person name="Jungkamp A.C."/>
            <person name="Moser M."/>
            <person name="Muller M."/>
        </authorList>
    </citation>
    <scope>NUCLEOTIDE SEQUENCE</scope>
</reference>
<keyword evidence="9 10" id="KW-0472">Membrane</keyword>
<comment type="subcellular location">
    <subcellularLocation>
        <location evidence="10">Cell membrane</location>
        <topology evidence="10">Single-pass membrane protein</topology>
    </subcellularLocation>
    <subcellularLocation>
        <location evidence="1">Membrane</location>
        <topology evidence="1">Single-pass membrane protein</topology>
    </subcellularLocation>
</comment>
<feature type="region of interest" description="Disordered" evidence="12">
    <location>
        <begin position="110"/>
        <end position="130"/>
    </location>
</feature>
<dbReference type="PANTHER" id="PTHR33162">
    <property type="entry name" value="SEC-INDEPENDENT PROTEIN TRANSLOCASE PROTEIN TATA, CHLOROPLASTIC"/>
    <property type="match status" value="1"/>
</dbReference>
<evidence type="ECO:0000256" key="3">
    <source>
        <dbReference type="ARBA" id="ARBA00022475"/>
    </source>
</evidence>
<reference evidence="14" key="3">
    <citation type="submission" date="2025-08" db="UniProtKB">
        <authorList>
            <consortium name="RefSeq"/>
        </authorList>
    </citation>
    <scope>IDENTIFICATION</scope>
</reference>
<evidence type="ECO:0000256" key="2">
    <source>
        <dbReference type="ARBA" id="ARBA00022448"/>
    </source>
</evidence>
<accession>A0A8B6XAA0</accession>
<keyword evidence="5 10" id="KW-0812">Transmembrane</keyword>
<keyword evidence="4" id="KW-0997">Cell inner membrane</keyword>
<protein>
    <recommendedName>
        <fullName evidence="10">Sec-independent protein translocase protein TatB</fullName>
    </recommendedName>
</protein>
<dbReference type="InterPro" id="IPR003369">
    <property type="entry name" value="TatA/B/E"/>
</dbReference>
<feature type="region of interest" description="Disordered" evidence="12">
    <location>
        <begin position="178"/>
        <end position="201"/>
    </location>
</feature>
<comment type="subunit">
    <text evidence="10">The Tat system comprises two distinct complexes: a TatABC complex, containing multiple copies of TatA, TatB and TatC subunits, and a separate TatA complex, containing only TatA subunits. Substrates initially bind to the TatABC complex, which probably triggers association of the separate TatA complex to form the active translocon.</text>
</comment>
<dbReference type="OrthoDB" id="9816005at2"/>
<proteinExistence type="inferred from homology"/>
<evidence type="ECO:0000256" key="1">
    <source>
        <dbReference type="ARBA" id="ARBA00004167"/>
    </source>
</evidence>
<evidence type="ECO:0000313" key="13">
    <source>
        <dbReference type="Proteomes" id="UP000675920"/>
    </source>
</evidence>
<dbReference type="AlphaFoldDB" id="A0A8B6XAA0"/>
<dbReference type="Gene3D" id="1.20.5.3310">
    <property type="match status" value="1"/>
</dbReference>
<evidence type="ECO:0000256" key="9">
    <source>
        <dbReference type="ARBA" id="ARBA00023136"/>
    </source>
</evidence>
<dbReference type="Proteomes" id="UP000675920">
    <property type="component" value="Unplaced"/>
</dbReference>
<keyword evidence="3 10" id="KW-1003">Cell membrane</keyword>
<keyword evidence="6 10" id="KW-0653">Protein transport</keyword>
<evidence type="ECO:0000256" key="10">
    <source>
        <dbReference type="HAMAP-Rule" id="MF_00237"/>
    </source>
</evidence>
<evidence type="ECO:0000256" key="12">
    <source>
        <dbReference type="SAM" id="MobiDB-lite"/>
    </source>
</evidence>
<evidence type="ECO:0000256" key="7">
    <source>
        <dbReference type="ARBA" id="ARBA00022989"/>
    </source>
</evidence>
<comment type="similarity">
    <text evidence="10">Belongs to the TatB family.</text>
</comment>
<evidence type="ECO:0000256" key="8">
    <source>
        <dbReference type="ARBA" id="ARBA00023010"/>
    </source>
</evidence>
<dbReference type="Pfam" id="PF02416">
    <property type="entry name" value="TatA_B_E"/>
    <property type="match status" value="1"/>
</dbReference>
<evidence type="ECO:0000256" key="5">
    <source>
        <dbReference type="ARBA" id="ARBA00022692"/>
    </source>
</evidence>
<evidence type="ECO:0000256" key="6">
    <source>
        <dbReference type="ARBA" id="ARBA00022927"/>
    </source>
</evidence>
<dbReference type="GO" id="GO:0033281">
    <property type="term" value="C:TAT protein transport complex"/>
    <property type="evidence" value="ECO:0007669"/>
    <property type="project" value="UniProtKB-UniRule"/>
</dbReference>
<dbReference type="InterPro" id="IPR018448">
    <property type="entry name" value="TatB"/>
</dbReference>
<name>A0A8B6XAA0_9BURK</name>
<sequence length="201" mass="22130">MLDFSFGELTIIGAVALVVLGPEKLPKVARTMGQWVAKAQRYVNDVKADINREVELAELRKMQQQIEESARELKKTVDENVQTVHQEIDAARREVQQLNAETESAVAAASTPHSGDHAGMHADAGTQDSTWPATRDWQNDPHNAFAQGEFIKPAPTVEQLADELAALRRLLAEGDAPAGFKYAPRARAARPRRALRRTATS</sequence>
<reference evidence="14" key="1">
    <citation type="journal article" date="1998" name="Cell">
        <title>A novel and ubiquitous system for membrane targeting and secretion of cofactor-containing proteins.</title>
        <authorList>
            <person name="Weiner J.H."/>
            <person name="Bilous P.T."/>
            <person name="Shaw G.M."/>
            <person name="Lubitz S.P."/>
            <person name="Frost L."/>
            <person name="Thomas G.H."/>
            <person name="Cole J.A."/>
            <person name="Turner R.J."/>
        </authorList>
    </citation>
    <scope>NUCLEOTIDE SEQUENCE</scope>
</reference>
<dbReference type="GO" id="GO:0043953">
    <property type="term" value="P:protein transport by the Tat complex"/>
    <property type="evidence" value="ECO:0007669"/>
    <property type="project" value="UniProtKB-UniRule"/>
</dbReference>
<dbReference type="NCBIfam" id="TIGR01410">
    <property type="entry name" value="tatB"/>
    <property type="match status" value="1"/>
</dbReference>
<dbReference type="GO" id="GO:0008320">
    <property type="term" value="F:protein transmembrane transporter activity"/>
    <property type="evidence" value="ECO:0007669"/>
    <property type="project" value="UniProtKB-UniRule"/>
</dbReference>
<comment type="function">
    <text evidence="10">Part of the twin-arginine translocation (Tat) system that transports large folded proteins containing a characteristic twin-arginine motif in their signal peptide across membranes. Together with TatC, TatB is part of a receptor directly interacting with Tat signal peptides. TatB may form an oligomeric binding site that transiently accommodates folded Tat precursor proteins before their translocation.</text>
</comment>
<keyword evidence="7 10" id="KW-1133">Transmembrane helix</keyword>
<dbReference type="PRINTS" id="PR01506">
    <property type="entry name" value="TATBPROTEIN"/>
</dbReference>
<feature type="coiled-coil region" evidence="11">
    <location>
        <begin position="47"/>
        <end position="108"/>
    </location>
</feature>
<feature type="compositionally biased region" description="Basic residues" evidence="12">
    <location>
        <begin position="187"/>
        <end position="201"/>
    </location>
</feature>
<organism evidence="13 14">
    <name type="scientific">Derxia gummosa DSM 723</name>
    <dbReference type="NCBI Taxonomy" id="1121388"/>
    <lineage>
        <taxon>Bacteria</taxon>
        <taxon>Pseudomonadati</taxon>
        <taxon>Pseudomonadota</taxon>
        <taxon>Betaproteobacteria</taxon>
        <taxon>Burkholderiales</taxon>
        <taxon>Alcaligenaceae</taxon>
        <taxon>Derxia</taxon>
    </lineage>
</organism>
<dbReference type="HAMAP" id="MF_00237">
    <property type="entry name" value="TatB"/>
    <property type="match status" value="1"/>
</dbReference>
<dbReference type="PANTHER" id="PTHR33162:SF1">
    <property type="entry name" value="SEC-INDEPENDENT PROTEIN TRANSLOCASE PROTEIN TATA, CHLOROPLASTIC"/>
    <property type="match status" value="1"/>
</dbReference>
<keyword evidence="2 10" id="KW-0813">Transport</keyword>